<reference evidence="2" key="1">
    <citation type="journal article" date="2019" name="Int. J. Syst. Evol. Microbiol.">
        <title>The Global Catalogue of Microorganisms (GCM) 10K type strain sequencing project: providing services to taxonomists for standard genome sequencing and annotation.</title>
        <authorList>
            <consortium name="The Broad Institute Genomics Platform"/>
            <consortium name="The Broad Institute Genome Sequencing Center for Infectious Disease"/>
            <person name="Wu L."/>
            <person name="Ma J."/>
        </authorList>
    </citation>
    <scope>NUCLEOTIDE SEQUENCE [LARGE SCALE GENOMIC DNA]</scope>
    <source>
        <strain evidence="2">CGMCC 1.15345</strain>
    </source>
</reference>
<proteinExistence type="predicted"/>
<comment type="caution">
    <text evidence="1">The sequence shown here is derived from an EMBL/GenBank/DDBJ whole genome shotgun (WGS) entry which is preliminary data.</text>
</comment>
<gene>
    <name evidence="1" type="ORF">ACFOY0_17200</name>
</gene>
<accession>A0ABV8W7R4</accession>
<dbReference type="Proteomes" id="UP001595719">
    <property type="component" value="Unassembled WGS sequence"/>
</dbReference>
<keyword evidence="2" id="KW-1185">Reference proteome</keyword>
<dbReference type="EMBL" id="JBHSCO010000005">
    <property type="protein sequence ID" value="MFC4392736.1"/>
    <property type="molecule type" value="Genomic_DNA"/>
</dbReference>
<dbReference type="RefSeq" id="WP_179002807.1">
    <property type="nucleotide sequence ID" value="NZ_JBHSCO010000005.1"/>
</dbReference>
<evidence type="ECO:0000313" key="1">
    <source>
        <dbReference type="EMBL" id="MFC4392736.1"/>
    </source>
</evidence>
<evidence type="ECO:0008006" key="3">
    <source>
        <dbReference type="Google" id="ProtNLM"/>
    </source>
</evidence>
<organism evidence="1 2">
    <name type="scientific">Flavobacterium quisquiliarum</name>
    <dbReference type="NCBI Taxonomy" id="1834436"/>
    <lineage>
        <taxon>Bacteria</taxon>
        <taxon>Pseudomonadati</taxon>
        <taxon>Bacteroidota</taxon>
        <taxon>Flavobacteriia</taxon>
        <taxon>Flavobacteriales</taxon>
        <taxon>Flavobacteriaceae</taxon>
        <taxon>Flavobacterium</taxon>
    </lineage>
</organism>
<name>A0ABV8W7R4_9FLAO</name>
<protein>
    <recommendedName>
        <fullName evidence="3">TIGR03067 domain-containing protein</fullName>
    </recommendedName>
</protein>
<sequence length="135" mass="15562">MKSLFAIFAFVCSIGFSFGQSNPIPQNIKTQFEGKWIIVKQYYTNTVEIKFEKNKDYATFIDIGTREAPPHILKAYVQRNKLVIPAKTHENDYVEMTVKNGKLLFKTCPTIEKADGTYQKPDEKHLLSLVFTKVH</sequence>
<evidence type="ECO:0000313" key="2">
    <source>
        <dbReference type="Proteomes" id="UP001595719"/>
    </source>
</evidence>